<feature type="region of interest" description="Disordered" evidence="8">
    <location>
        <begin position="20"/>
        <end position="100"/>
    </location>
</feature>
<feature type="domain" description="BTB" evidence="9">
    <location>
        <begin position="289"/>
        <end position="363"/>
    </location>
</feature>
<dbReference type="GO" id="GO:0004519">
    <property type="term" value="F:endonuclease activity"/>
    <property type="evidence" value="ECO:0007669"/>
    <property type="project" value="UniProtKB-KW"/>
</dbReference>
<dbReference type="Pfam" id="PF09494">
    <property type="entry name" value="Slx4"/>
    <property type="match status" value="1"/>
</dbReference>
<keyword evidence="11" id="KW-0255">Endonuclease</keyword>
<dbReference type="CDD" id="cd22999">
    <property type="entry name" value="SAP_SLX4"/>
    <property type="match status" value="1"/>
</dbReference>
<keyword evidence="6" id="KW-0539">Nucleus</keyword>
<dbReference type="Gene3D" id="3.30.710.10">
    <property type="entry name" value="Potassium Channel Kv1.1, Chain A"/>
    <property type="match status" value="1"/>
</dbReference>
<dbReference type="PANTHER" id="PTHR21541">
    <property type="entry name" value="BTB POZ DOMAIN CONTAINING 12"/>
    <property type="match status" value="1"/>
</dbReference>
<feature type="compositionally biased region" description="Basic and acidic residues" evidence="8">
    <location>
        <begin position="181"/>
        <end position="194"/>
    </location>
</feature>
<feature type="compositionally biased region" description="Polar residues" evidence="8">
    <location>
        <begin position="560"/>
        <end position="577"/>
    </location>
</feature>
<evidence type="ECO:0000256" key="7">
    <source>
        <dbReference type="ARBA" id="ARBA00029496"/>
    </source>
</evidence>
<organism evidence="10 11">
    <name type="scientific">Gekko japonicus</name>
    <name type="common">Schlegel's Japanese gecko</name>
    <dbReference type="NCBI Taxonomy" id="146911"/>
    <lineage>
        <taxon>Eukaryota</taxon>
        <taxon>Metazoa</taxon>
        <taxon>Chordata</taxon>
        <taxon>Craniata</taxon>
        <taxon>Vertebrata</taxon>
        <taxon>Euteleostomi</taxon>
        <taxon>Lepidosauria</taxon>
        <taxon>Squamata</taxon>
        <taxon>Bifurcata</taxon>
        <taxon>Gekkota</taxon>
        <taxon>Gekkonidae</taxon>
        <taxon>Gekkoninae</taxon>
        <taxon>Gekko</taxon>
    </lineage>
</organism>
<feature type="compositionally biased region" description="Polar residues" evidence="8">
    <location>
        <begin position="769"/>
        <end position="787"/>
    </location>
</feature>
<dbReference type="GeneID" id="107109345"/>
<feature type="region of interest" description="Disordered" evidence="8">
    <location>
        <begin position="117"/>
        <end position="207"/>
    </location>
</feature>
<accession>A0ABM1JVF7</accession>
<dbReference type="RefSeq" id="XP_015265444.1">
    <property type="nucleotide sequence ID" value="XM_015409958.1"/>
</dbReference>
<feature type="region of interest" description="Disordered" evidence="8">
    <location>
        <begin position="229"/>
        <end position="266"/>
    </location>
</feature>
<dbReference type="InterPro" id="IPR000210">
    <property type="entry name" value="BTB/POZ_dom"/>
</dbReference>
<evidence type="ECO:0000256" key="5">
    <source>
        <dbReference type="ARBA" id="ARBA00023204"/>
    </source>
</evidence>
<keyword evidence="10" id="KW-1185">Reference proteome</keyword>
<evidence type="ECO:0000256" key="6">
    <source>
        <dbReference type="ARBA" id="ARBA00023242"/>
    </source>
</evidence>
<feature type="compositionally biased region" description="Low complexity" evidence="8">
    <location>
        <begin position="634"/>
        <end position="646"/>
    </location>
</feature>
<comment type="subcellular location">
    <subcellularLocation>
        <location evidence="1">Nucleus</location>
    </subcellularLocation>
</comment>
<evidence type="ECO:0000256" key="2">
    <source>
        <dbReference type="ARBA" id="ARBA00006661"/>
    </source>
</evidence>
<proteinExistence type="inferred from homology"/>
<dbReference type="Proteomes" id="UP000694871">
    <property type="component" value="Unplaced"/>
</dbReference>
<keyword evidence="11" id="KW-0540">Nuclease</keyword>
<evidence type="ECO:0000259" key="9">
    <source>
        <dbReference type="PROSITE" id="PS50097"/>
    </source>
</evidence>
<keyword evidence="5" id="KW-0234">DNA repair</keyword>
<name>A0ABM1JVF7_GEKJA</name>
<feature type="compositionally biased region" description="Low complexity" evidence="8">
    <location>
        <begin position="196"/>
        <end position="206"/>
    </location>
</feature>
<gene>
    <name evidence="11" type="primary">SLX4</name>
</gene>
<feature type="compositionally biased region" description="Pro residues" evidence="8">
    <location>
        <begin position="654"/>
        <end position="664"/>
    </location>
</feature>
<dbReference type="SMART" id="SM00225">
    <property type="entry name" value="BTB"/>
    <property type="match status" value="1"/>
</dbReference>
<feature type="region of interest" description="Disordered" evidence="8">
    <location>
        <begin position="869"/>
        <end position="919"/>
    </location>
</feature>
<evidence type="ECO:0000256" key="4">
    <source>
        <dbReference type="ARBA" id="ARBA00023172"/>
    </source>
</evidence>
<evidence type="ECO:0000313" key="11">
    <source>
        <dbReference type="RefSeq" id="XP_015265444.1"/>
    </source>
</evidence>
<feature type="compositionally biased region" description="Basic and acidic residues" evidence="8">
    <location>
        <begin position="68"/>
        <end position="78"/>
    </location>
</feature>
<feature type="region of interest" description="Disordered" evidence="8">
    <location>
        <begin position="455"/>
        <end position="687"/>
    </location>
</feature>
<sequence length="1237" mass="131638">MGAAEEELLVAMAMSQSLHEEAEAAKARWLSSGRQNRARQGRKNPRGEKKSRVMPPQSPPTLLLQDPEEARRQTEERVALLLAEADEFPGTPPLAPSRLLASELSGRADWSVALPRGPPSSLWERSSLAGPSAPGPLCVAGSTLPDGLGQTDQRPMPSTALPLLGSERPEATGMLLRGRGRGTDLRGSRPREEEAAVVAEASSQEEGGALQDLMELAGEGLTLTQWNPAAQQEEEPEGMPGNVPQSHHLNQPLEEEKKKPPPLGSLTPPVLLGSLAAAFKGMVNNPHLSDVQFQVGSGELFYAHMFVLYARCPQLMEAVDQTGFWVAEEGEAKARRVLLSDVSGEAARVFLSYLYTAEHLVPQHVLSDVAALAVRFGVAELAALCAAHGWSEPPAADTSGREEEEEERVEQFEKLLKSIWVGEEEEDRALLPEEPGCENMVAEQELEEIYEFAATQRKAQEEEERHSRERPRGAEAEEGGLGPESSPLQGQEAGPSCPLEPPQDAPEQKPLGAASRRCPEGLPEPAEKSLLATSWGAESWELFPGSQSGREPSEDCVALLQSSTPLGPEPLSQSFSRGGSPVSLGVLAEELPASPQEKGGFPSDLSLPLFSPAPQEASGKPCRGEEQGLPEPQSVASAGRAASSGADNTGRAPAPLPSFSPPVVDPASERELGQGKWPAEGMGLPPEEREALGAVGGHLGREVDSGCCQGRRAPLLGTPPSSEGGDGGQRIRGPGAPLFSHGAPSGRQVAKLGLTSGPEAQWPGDAQGSGPTLKSALTPSPKRQSLQGWPPLGQRSPPPLSSACLPADGKSAANVVVILDDSEEEVEAAARPSVGDSSVLEVDLPVFEEDSGHLFHEASPKRLTAAKAGCCRMGSPPRPLLRRNGTPPGGSRTAGKEPSPRSGCPEEGSRGSDGSRSRRLDFWGQGAETEVLPLPRRLPVPVPVPKTPDLFCQEREALCTTPPTPMPSYSIMETPVLKKELSRFGVRTLPKQQMVLKLKEIFQYTHQRSDSRDAAASSQPGLCHGTQAALRSLTSAAARRGFPQQLPACPALPRVLLAGECFGGSSGGGDQGQMAKRGCLPAGAGRRKRAAEGPARSGQALAAFQKAGGLSGAASDMSVVLQSSSTEFETSVLAEEEEEEEDIPASQATCREAAAMVALRQYICSRPALRRQILFYQPFELARLQSELKQSGIRVALGRLLEFLDAHCITFTTAEARREKKQQQQGARWGRGRGKRY</sequence>
<keyword evidence="11" id="KW-0378">Hydrolase</keyword>
<dbReference type="PROSITE" id="PS50097">
    <property type="entry name" value="BTB"/>
    <property type="match status" value="1"/>
</dbReference>
<dbReference type="SUPFAM" id="SSF54695">
    <property type="entry name" value="POZ domain"/>
    <property type="match status" value="1"/>
</dbReference>
<dbReference type="InterPro" id="IPR011333">
    <property type="entry name" value="SKP1/BTB/POZ_sf"/>
</dbReference>
<dbReference type="InterPro" id="IPR018574">
    <property type="entry name" value="Structure-sp_endonuc_su_Slx4"/>
</dbReference>
<protein>
    <recommendedName>
        <fullName evidence="7">Structure-specific endonuclease subunit SLX4</fullName>
    </recommendedName>
</protein>
<evidence type="ECO:0000256" key="8">
    <source>
        <dbReference type="SAM" id="MobiDB-lite"/>
    </source>
</evidence>
<dbReference type="Pfam" id="PF00651">
    <property type="entry name" value="BTB"/>
    <property type="match status" value="1"/>
</dbReference>
<keyword evidence="4" id="KW-0233">DNA recombination</keyword>
<evidence type="ECO:0000313" key="10">
    <source>
        <dbReference type="Proteomes" id="UP000694871"/>
    </source>
</evidence>
<feature type="region of interest" description="Disordered" evidence="8">
    <location>
        <begin position="703"/>
        <end position="807"/>
    </location>
</feature>
<reference evidence="11" key="1">
    <citation type="submission" date="2025-08" db="UniProtKB">
        <authorList>
            <consortium name="RefSeq"/>
        </authorList>
    </citation>
    <scope>IDENTIFICATION</scope>
</reference>
<evidence type="ECO:0000256" key="1">
    <source>
        <dbReference type="ARBA" id="ARBA00004123"/>
    </source>
</evidence>
<feature type="compositionally biased region" description="Basic and acidic residues" evidence="8">
    <location>
        <begin position="458"/>
        <end position="475"/>
    </location>
</feature>
<evidence type="ECO:0000256" key="3">
    <source>
        <dbReference type="ARBA" id="ARBA00022763"/>
    </source>
</evidence>
<comment type="similarity">
    <text evidence="2">Belongs to the SLX4 family.</text>
</comment>
<dbReference type="PANTHER" id="PTHR21541:SF3">
    <property type="entry name" value="STRUCTURE-SPECIFIC ENDONUCLEASE SUBUNIT SLX4"/>
    <property type="match status" value="1"/>
</dbReference>
<keyword evidence="3" id="KW-0227">DNA damage</keyword>
<feature type="compositionally biased region" description="Basic and acidic residues" evidence="8">
    <location>
        <begin position="907"/>
        <end position="919"/>
    </location>
</feature>